<comment type="caution">
    <text evidence="2">The sequence shown here is derived from an EMBL/GenBank/DDBJ whole genome shotgun (WGS) entry which is preliminary data.</text>
</comment>
<organism evidence="2 3">
    <name type="scientific">Sphingomonas yantingensis</name>
    <dbReference type="NCBI Taxonomy" id="1241761"/>
    <lineage>
        <taxon>Bacteria</taxon>
        <taxon>Pseudomonadati</taxon>
        <taxon>Pseudomonadota</taxon>
        <taxon>Alphaproteobacteria</taxon>
        <taxon>Sphingomonadales</taxon>
        <taxon>Sphingomonadaceae</taxon>
        <taxon>Sphingomonas</taxon>
    </lineage>
</organism>
<proteinExistence type="predicted"/>
<evidence type="ECO:0000313" key="3">
    <source>
        <dbReference type="Proteomes" id="UP000557739"/>
    </source>
</evidence>
<reference evidence="2 3" key="1">
    <citation type="submission" date="2020-08" db="EMBL/GenBank/DDBJ databases">
        <title>Genomic Encyclopedia of Type Strains, Phase IV (KMG-IV): sequencing the most valuable type-strain genomes for metagenomic binning, comparative biology and taxonomic classification.</title>
        <authorList>
            <person name="Goeker M."/>
        </authorList>
    </citation>
    <scope>NUCLEOTIDE SEQUENCE [LARGE SCALE GENOMIC DNA]</scope>
    <source>
        <strain evidence="2 3">DSM 27244</strain>
    </source>
</reference>
<keyword evidence="1" id="KW-1133">Transmembrane helix</keyword>
<gene>
    <name evidence="2" type="ORF">FHR19_000109</name>
</gene>
<dbReference type="EMBL" id="JACIJJ010000001">
    <property type="protein sequence ID" value="MBB5696784.1"/>
    <property type="molecule type" value="Genomic_DNA"/>
</dbReference>
<protein>
    <submittedName>
        <fullName evidence="2">Uncharacterized protein</fullName>
    </submittedName>
</protein>
<keyword evidence="3" id="KW-1185">Reference proteome</keyword>
<evidence type="ECO:0000313" key="2">
    <source>
        <dbReference type="EMBL" id="MBB5696784.1"/>
    </source>
</evidence>
<keyword evidence="1" id="KW-0472">Membrane</keyword>
<accession>A0A7W9AM98</accession>
<name>A0A7W9AM98_9SPHN</name>
<dbReference type="Proteomes" id="UP000557739">
    <property type="component" value="Unassembled WGS sequence"/>
</dbReference>
<evidence type="ECO:0000256" key="1">
    <source>
        <dbReference type="SAM" id="Phobius"/>
    </source>
</evidence>
<feature type="transmembrane region" description="Helical" evidence="1">
    <location>
        <begin position="12"/>
        <end position="35"/>
    </location>
</feature>
<sequence>MTKYSGRRTIAILAGGTVAGWGLVALVADAVWIVMQR</sequence>
<keyword evidence="1" id="KW-0812">Transmembrane</keyword>
<dbReference type="AlphaFoldDB" id="A0A7W9AM98"/>